<keyword evidence="3" id="KW-1185">Reference proteome</keyword>
<evidence type="ECO:0000313" key="3">
    <source>
        <dbReference type="Proteomes" id="UP000014500"/>
    </source>
</evidence>
<evidence type="ECO:0000256" key="1">
    <source>
        <dbReference type="SAM" id="Coils"/>
    </source>
</evidence>
<proteinExistence type="predicted"/>
<dbReference type="Proteomes" id="UP000014500">
    <property type="component" value="Unassembled WGS sequence"/>
</dbReference>
<reference evidence="2" key="2">
    <citation type="submission" date="2015-02" db="UniProtKB">
        <authorList>
            <consortium name="EnsemblMetazoa"/>
        </authorList>
    </citation>
    <scope>IDENTIFICATION</scope>
</reference>
<protein>
    <submittedName>
        <fullName evidence="2">Uncharacterized protein</fullName>
    </submittedName>
</protein>
<dbReference type="AlphaFoldDB" id="T1JCK9"/>
<dbReference type="HOGENOM" id="CLU_1112535_0_0_1"/>
<reference evidence="3" key="1">
    <citation type="submission" date="2011-05" db="EMBL/GenBank/DDBJ databases">
        <authorList>
            <person name="Richards S.R."/>
            <person name="Qu J."/>
            <person name="Jiang H."/>
            <person name="Jhangiani S.N."/>
            <person name="Agravi P."/>
            <person name="Goodspeed R."/>
            <person name="Gross S."/>
            <person name="Mandapat C."/>
            <person name="Jackson L."/>
            <person name="Mathew T."/>
            <person name="Pu L."/>
            <person name="Thornton R."/>
            <person name="Saada N."/>
            <person name="Wilczek-Boney K.B."/>
            <person name="Lee S."/>
            <person name="Kovar C."/>
            <person name="Wu Y."/>
            <person name="Scherer S.E."/>
            <person name="Worley K.C."/>
            <person name="Muzny D.M."/>
            <person name="Gibbs R."/>
        </authorList>
    </citation>
    <scope>NUCLEOTIDE SEQUENCE</scope>
    <source>
        <strain evidence="3">Brora</strain>
    </source>
</reference>
<keyword evidence="1" id="KW-0175">Coiled coil</keyword>
<name>T1JCK9_STRMM</name>
<sequence length="250" mass="29621">MEGTHRGRHTQFTTVRQEPPVDWKIELHSIGLNYDTGVNIFNVNQRLIQMVIESKIERKKLEAMHKNITVLKQIVDADYEFRHYVYIIRQLSYMKSIIKCQLESLAVAKQELHAIERKLRELQFAPTRALQALQLEASIEETLCNDLKSIVTHLQRQLEQMENYYGVEKPKTEVGFNDHLHRRRTSSGFIISAPMPNRQGCVQRFLQFVRRYMTCHGCNCYPRARWQPDHELEQLRFLELTPNIQRFQLA</sequence>
<dbReference type="EMBL" id="JH432065">
    <property type="status" value="NOT_ANNOTATED_CDS"/>
    <property type="molecule type" value="Genomic_DNA"/>
</dbReference>
<evidence type="ECO:0000313" key="2">
    <source>
        <dbReference type="EnsemblMetazoa" id="SMAR011523-PA"/>
    </source>
</evidence>
<organism evidence="2 3">
    <name type="scientific">Strigamia maritima</name>
    <name type="common">European centipede</name>
    <name type="synonym">Geophilus maritimus</name>
    <dbReference type="NCBI Taxonomy" id="126957"/>
    <lineage>
        <taxon>Eukaryota</taxon>
        <taxon>Metazoa</taxon>
        <taxon>Ecdysozoa</taxon>
        <taxon>Arthropoda</taxon>
        <taxon>Myriapoda</taxon>
        <taxon>Chilopoda</taxon>
        <taxon>Pleurostigmophora</taxon>
        <taxon>Geophilomorpha</taxon>
        <taxon>Linotaeniidae</taxon>
        <taxon>Strigamia</taxon>
    </lineage>
</organism>
<feature type="coiled-coil region" evidence="1">
    <location>
        <begin position="105"/>
        <end position="164"/>
    </location>
</feature>
<accession>T1JCK9</accession>
<dbReference type="EnsemblMetazoa" id="SMAR011523-RA">
    <property type="protein sequence ID" value="SMAR011523-PA"/>
    <property type="gene ID" value="SMAR011523"/>
</dbReference>